<evidence type="ECO:0000256" key="2">
    <source>
        <dbReference type="ARBA" id="ARBA00022692"/>
    </source>
</evidence>
<keyword evidence="7" id="KW-1185">Reference proteome</keyword>
<dbReference type="OrthoDB" id="5425648at2759"/>
<name>A0A6A5TD26_9PLEO</name>
<dbReference type="GO" id="GO:0022857">
    <property type="term" value="F:transmembrane transporter activity"/>
    <property type="evidence" value="ECO:0007669"/>
    <property type="project" value="TreeGrafter"/>
</dbReference>
<evidence type="ECO:0000256" key="1">
    <source>
        <dbReference type="ARBA" id="ARBA00004141"/>
    </source>
</evidence>
<evidence type="ECO:0000313" key="7">
    <source>
        <dbReference type="Proteomes" id="UP000800035"/>
    </source>
</evidence>
<feature type="transmembrane region" description="Helical" evidence="5">
    <location>
        <begin position="181"/>
        <end position="200"/>
    </location>
</feature>
<feature type="transmembrane region" description="Helical" evidence="5">
    <location>
        <begin position="206"/>
        <end position="224"/>
    </location>
</feature>
<dbReference type="PANTHER" id="PTHR23507:SF1">
    <property type="entry name" value="FI18259P1-RELATED"/>
    <property type="match status" value="1"/>
</dbReference>
<evidence type="ECO:0000256" key="4">
    <source>
        <dbReference type="ARBA" id="ARBA00023136"/>
    </source>
</evidence>
<organism evidence="6 7">
    <name type="scientific">Byssothecium circinans</name>
    <dbReference type="NCBI Taxonomy" id="147558"/>
    <lineage>
        <taxon>Eukaryota</taxon>
        <taxon>Fungi</taxon>
        <taxon>Dikarya</taxon>
        <taxon>Ascomycota</taxon>
        <taxon>Pezizomycotina</taxon>
        <taxon>Dothideomycetes</taxon>
        <taxon>Pleosporomycetidae</taxon>
        <taxon>Pleosporales</taxon>
        <taxon>Massarineae</taxon>
        <taxon>Massarinaceae</taxon>
        <taxon>Byssothecium</taxon>
    </lineage>
</organism>
<dbReference type="PANTHER" id="PTHR23507">
    <property type="entry name" value="ZGC:174356"/>
    <property type="match status" value="1"/>
</dbReference>
<reference evidence="6" key="1">
    <citation type="journal article" date="2020" name="Stud. Mycol.">
        <title>101 Dothideomycetes genomes: a test case for predicting lifestyles and emergence of pathogens.</title>
        <authorList>
            <person name="Haridas S."/>
            <person name="Albert R."/>
            <person name="Binder M."/>
            <person name="Bloem J."/>
            <person name="Labutti K."/>
            <person name="Salamov A."/>
            <person name="Andreopoulos B."/>
            <person name="Baker S."/>
            <person name="Barry K."/>
            <person name="Bills G."/>
            <person name="Bluhm B."/>
            <person name="Cannon C."/>
            <person name="Castanera R."/>
            <person name="Culley D."/>
            <person name="Daum C."/>
            <person name="Ezra D."/>
            <person name="Gonzalez J."/>
            <person name="Henrissat B."/>
            <person name="Kuo A."/>
            <person name="Liang C."/>
            <person name="Lipzen A."/>
            <person name="Lutzoni F."/>
            <person name="Magnuson J."/>
            <person name="Mondo S."/>
            <person name="Nolan M."/>
            <person name="Ohm R."/>
            <person name="Pangilinan J."/>
            <person name="Park H.-J."/>
            <person name="Ramirez L."/>
            <person name="Alfaro M."/>
            <person name="Sun H."/>
            <person name="Tritt A."/>
            <person name="Yoshinaga Y."/>
            <person name="Zwiers L.-H."/>
            <person name="Turgeon B."/>
            <person name="Goodwin S."/>
            <person name="Spatafora J."/>
            <person name="Crous P."/>
            <person name="Grigoriev I."/>
        </authorList>
    </citation>
    <scope>NUCLEOTIDE SEQUENCE</scope>
    <source>
        <strain evidence="6">CBS 675.92</strain>
    </source>
</reference>
<dbReference type="CDD" id="cd06174">
    <property type="entry name" value="MFS"/>
    <property type="match status" value="1"/>
</dbReference>
<evidence type="ECO:0000256" key="5">
    <source>
        <dbReference type="SAM" id="Phobius"/>
    </source>
</evidence>
<feature type="transmembrane region" description="Helical" evidence="5">
    <location>
        <begin position="445"/>
        <end position="465"/>
    </location>
</feature>
<evidence type="ECO:0000256" key="3">
    <source>
        <dbReference type="ARBA" id="ARBA00022989"/>
    </source>
</evidence>
<dbReference type="GO" id="GO:0016020">
    <property type="term" value="C:membrane"/>
    <property type="evidence" value="ECO:0007669"/>
    <property type="project" value="UniProtKB-SubCell"/>
</dbReference>
<dbReference type="AlphaFoldDB" id="A0A6A5TD26"/>
<feature type="transmembrane region" description="Helical" evidence="5">
    <location>
        <begin position="390"/>
        <end position="411"/>
    </location>
</feature>
<feature type="transmembrane region" description="Helical" evidence="5">
    <location>
        <begin position="86"/>
        <end position="108"/>
    </location>
</feature>
<feature type="transmembrane region" description="Helical" evidence="5">
    <location>
        <begin position="279"/>
        <end position="298"/>
    </location>
</feature>
<evidence type="ECO:0000313" key="6">
    <source>
        <dbReference type="EMBL" id="KAF1950198.1"/>
    </source>
</evidence>
<keyword evidence="3 5" id="KW-1133">Transmembrane helix</keyword>
<proteinExistence type="predicted"/>
<keyword evidence="2 5" id="KW-0812">Transmembrane</keyword>
<keyword evidence="4 5" id="KW-0472">Membrane</keyword>
<dbReference type="SUPFAM" id="SSF103473">
    <property type="entry name" value="MFS general substrate transporter"/>
    <property type="match status" value="1"/>
</dbReference>
<dbReference type="EMBL" id="ML977028">
    <property type="protein sequence ID" value="KAF1950198.1"/>
    <property type="molecule type" value="Genomic_DNA"/>
</dbReference>
<feature type="transmembrane region" description="Helical" evidence="5">
    <location>
        <begin position="318"/>
        <end position="342"/>
    </location>
</feature>
<feature type="transmembrane region" description="Helical" evidence="5">
    <location>
        <begin position="120"/>
        <end position="145"/>
    </location>
</feature>
<comment type="subcellular location">
    <subcellularLocation>
        <location evidence="1">Membrane</location>
        <topology evidence="1">Multi-pass membrane protein</topology>
    </subcellularLocation>
</comment>
<dbReference type="InterPro" id="IPR036259">
    <property type="entry name" value="MFS_trans_sf"/>
</dbReference>
<sequence length="475" mass="51560">MDCDPFINAEETTPLLQGDQNLARGDHDEERCHPTLQKAGAPEFVLPVAMLAALAMASTAATAYFAYATLLCKDARHCEGDEMVKYASLVAATTCGANLLGLSALGFLRKLVTTNRKVGLMLWMLCRSMSAVMLLLGVSLTNIYVALFGRVFEGLASDNLLHFTLNAVYAQSEKREEASLLIGYSLALYMIGISISPFVVGLFKNFTISFFIALGLFGLSLIYLQSCIIGKTSKNVTGPFEVNEGRPVRSLSSNGCQKALRNWLRTASSPLKPFQQKPAHLFIGISIFFYNIVQSYIFNALLVHTSVRFGFSGRENGIIISIAHSIASVYIFITLSLFTRASRYFQSRKSNSRRHSPSGGRRDTFLAMVSLAVQTLSLATLGFAYQPWHIYSLTIPLAIGLSTPSFIKAAFISRFENAMMETFGSVLGPAILGGLQSFLSKDGGVFFAAAGLVLASLVSLGLGFLTSHDGKSDEV</sequence>
<dbReference type="Proteomes" id="UP000800035">
    <property type="component" value="Unassembled WGS sequence"/>
</dbReference>
<evidence type="ECO:0008006" key="8">
    <source>
        <dbReference type="Google" id="ProtNLM"/>
    </source>
</evidence>
<protein>
    <recommendedName>
        <fullName evidence="8">MFS general substrate transporter</fullName>
    </recommendedName>
</protein>
<gene>
    <name evidence="6" type="ORF">CC80DRAFT_520154</name>
</gene>
<accession>A0A6A5TD26</accession>
<feature type="transmembrane region" description="Helical" evidence="5">
    <location>
        <begin position="363"/>
        <end position="384"/>
    </location>
</feature>
<feature type="transmembrane region" description="Helical" evidence="5">
    <location>
        <begin position="44"/>
        <end position="66"/>
    </location>
</feature>